<feature type="signal peptide" evidence="2">
    <location>
        <begin position="1"/>
        <end position="21"/>
    </location>
</feature>
<keyword evidence="4" id="KW-1185">Reference proteome</keyword>
<dbReference type="SUPFAM" id="SSF89392">
    <property type="entry name" value="Prokaryotic lipoproteins and lipoprotein localization factors"/>
    <property type="match status" value="1"/>
</dbReference>
<dbReference type="PROSITE" id="PS51257">
    <property type="entry name" value="PROKAR_LIPOPROTEIN"/>
    <property type="match status" value="1"/>
</dbReference>
<comment type="caution">
    <text evidence="3">The sequence shown here is derived from an EMBL/GenBank/DDBJ whole genome shotgun (WGS) entry which is preliminary data.</text>
</comment>
<dbReference type="Proteomes" id="UP001062776">
    <property type="component" value="Unassembled WGS sequence"/>
</dbReference>
<dbReference type="InterPro" id="IPR004564">
    <property type="entry name" value="OM_lipoprot_carrier_LolA-like"/>
</dbReference>
<dbReference type="RefSeq" id="WP_264814968.1">
    <property type="nucleotide sequence ID" value="NZ_BAPV01000008.1"/>
</dbReference>
<evidence type="ECO:0000256" key="1">
    <source>
        <dbReference type="ARBA" id="ARBA00022729"/>
    </source>
</evidence>
<evidence type="ECO:0000313" key="4">
    <source>
        <dbReference type="Proteomes" id="UP001062776"/>
    </source>
</evidence>
<organism evidence="3 4">
    <name type="scientific">Asaia krungthepensis NRIC 0535</name>
    <dbReference type="NCBI Taxonomy" id="1307925"/>
    <lineage>
        <taxon>Bacteria</taxon>
        <taxon>Pseudomonadati</taxon>
        <taxon>Pseudomonadota</taxon>
        <taxon>Alphaproteobacteria</taxon>
        <taxon>Acetobacterales</taxon>
        <taxon>Acetobacteraceae</taxon>
        <taxon>Asaia</taxon>
    </lineage>
</organism>
<reference evidence="3" key="1">
    <citation type="submission" date="2013-04" db="EMBL/GenBank/DDBJ databases">
        <title>The genome sequencing project of 58 acetic acid bacteria.</title>
        <authorList>
            <person name="Okamoto-Kainuma A."/>
            <person name="Ishikawa M."/>
            <person name="Umino S."/>
            <person name="Koizumi Y."/>
            <person name="Shiwa Y."/>
            <person name="Yoshikawa H."/>
            <person name="Matsutani M."/>
            <person name="Matsushita K."/>
        </authorList>
    </citation>
    <scope>NUCLEOTIDE SEQUENCE</scope>
    <source>
        <strain evidence="3">NRIC 0535</strain>
    </source>
</reference>
<name>A0ABQ0Q1H6_9PROT</name>
<dbReference type="InterPro" id="IPR029046">
    <property type="entry name" value="LolA/LolB/LppX"/>
</dbReference>
<dbReference type="CDD" id="cd16325">
    <property type="entry name" value="LolA"/>
    <property type="match status" value="1"/>
</dbReference>
<dbReference type="Gene3D" id="2.50.20.10">
    <property type="entry name" value="Lipoprotein localisation LolA/LolB/LppX"/>
    <property type="match status" value="1"/>
</dbReference>
<evidence type="ECO:0000256" key="2">
    <source>
        <dbReference type="SAM" id="SignalP"/>
    </source>
</evidence>
<dbReference type="EMBL" id="BAPV01000008">
    <property type="protein sequence ID" value="GBQ86895.1"/>
    <property type="molecule type" value="Genomic_DNA"/>
</dbReference>
<accession>A0ABQ0Q1H6</accession>
<sequence>MSRVARRGGQLVALSLSVALAGCAVRGMDGLTDQQKKQAHRVEAYLNRPMTLEGHFTQVGPQGNGGAGEFTYSPGALALDYTTPHAMTLRASGTHLVLNDSQTGAVTRVSLSRNPLGLLLHEPVRFGGSIQVTNISSVPGASQISLAQADNPSQGLLTLRFAERDQRLVLETLDGVDARGNHIVLSLSEVSETGASPKN</sequence>
<protein>
    <submittedName>
        <fullName evidence="3">Outer-membrane lipoprotein carrier protein</fullName>
    </submittedName>
</protein>
<keyword evidence="1 2" id="KW-0732">Signal</keyword>
<gene>
    <name evidence="3" type="ORF">AA0535_1144</name>
</gene>
<dbReference type="Pfam" id="PF03548">
    <property type="entry name" value="LolA"/>
    <property type="match status" value="1"/>
</dbReference>
<keyword evidence="3" id="KW-0449">Lipoprotein</keyword>
<evidence type="ECO:0000313" key="3">
    <source>
        <dbReference type="EMBL" id="GBQ86895.1"/>
    </source>
</evidence>
<proteinExistence type="predicted"/>
<feature type="chain" id="PRO_5045439149" evidence="2">
    <location>
        <begin position="22"/>
        <end position="199"/>
    </location>
</feature>